<feature type="region of interest" description="Disordered" evidence="1">
    <location>
        <begin position="233"/>
        <end position="253"/>
    </location>
</feature>
<name>E6ZT91_SPORE</name>
<dbReference type="EMBL" id="FQ311441">
    <property type="protein sequence ID" value="CBQ70448.1"/>
    <property type="molecule type" value="Genomic_DNA"/>
</dbReference>
<dbReference type="VEuPathDB" id="FungiDB:sr12345"/>
<dbReference type="OrthoDB" id="10544659at2759"/>
<feature type="compositionally biased region" description="Low complexity" evidence="1">
    <location>
        <begin position="76"/>
        <end position="93"/>
    </location>
</feature>
<keyword evidence="3" id="KW-1185">Reference proteome</keyword>
<organism evidence="2 3">
    <name type="scientific">Sporisorium reilianum (strain SRZ2)</name>
    <name type="common">Maize head smut fungus</name>
    <dbReference type="NCBI Taxonomy" id="999809"/>
    <lineage>
        <taxon>Eukaryota</taxon>
        <taxon>Fungi</taxon>
        <taxon>Dikarya</taxon>
        <taxon>Basidiomycota</taxon>
        <taxon>Ustilaginomycotina</taxon>
        <taxon>Ustilaginomycetes</taxon>
        <taxon>Ustilaginales</taxon>
        <taxon>Ustilaginaceae</taxon>
        <taxon>Sporisorium</taxon>
    </lineage>
</organism>
<protein>
    <submittedName>
        <fullName evidence="2">Uncharacterized protein</fullName>
    </submittedName>
</protein>
<sequence length="253" mass="28026">MDGLGFIATLHATTLDDSGPQPILRLKPVKKPTRRPSTGSTFDRARHLVSRSKGLFSASSSTLIAAGRTSVSSTSFRSVSSKSSASSPSSSRLPSEDRRRERSPLPSPLSSVSFADARTPVVVRIEAAPRFEEEWFAQFVDKEYTFAQGLAAMSEDEDDFEWEACASDVEPSRPSSTFERDLDFFDEERGSCKSSVLDLACSIDAEVDRCFIDAEVDRFWSTHYQKLHKKAAPRQVSLAQTRHHKARPLSTTT</sequence>
<dbReference type="HOGENOM" id="CLU_1082568_0_0_1"/>
<feature type="region of interest" description="Disordered" evidence="1">
    <location>
        <begin position="76"/>
        <end position="111"/>
    </location>
</feature>
<evidence type="ECO:0000256" key="1">
    <source>
        <dbReference type="SAM" id="MobiDB-lite"/>
    </source>
</evidence>
<dbReference type="AlphaFoldDB" id="E6ZT91"/>
<accession>E6ZT91</accession>
<proteinExistence type="predicted"/>
<reference evidence="2 3" key="1">
    <citation type="journal article" date="2010" name="Science">
        <title>Pathogenicity determinants in smut fungi revealed by genome comparison.</title>
        <authorList>
            <person name="Schirawski J."/>
            <person name="Mannhaupt G."/>
            <person name="Muench K."/>
            <person name="Brefort T."/>
            <person name="Schipper K."/>
            <person name="Doehlemann G."/>
            <person name="Di Stasio M."/>
            <person name="Roessel N."/>
            <person name="Mendoza-Mendoza A."/>
            <person name="Pester D."/>
            <person name="Mueller O."/>
            <person name="Winterberg B."/>
            <person name="Meyer E."/>
            <person name="Ghareeb H."/>
            <person name="Wollenberg T."/>
            <person name="Muensterkoetter M."/>
            <person name="Wong P."/>
            <person name="Walter M."/>
            <person name="Stukenbrock E."/>
            <person name="Gueldener U."/>
            <person name="Kahmann R."/>
        </authorList>
    </citation>
    <scope>NUCLEOTIDE SEQUENCE [LARGE SCALE GENOMIC DNA]</scope>
    <source>
        <strain evidence="3">SRZ2</strain>
    </source>
</reference>
<feature type="compositionally biased region" description="Basic and acidic residues" evidence="1">
    <location>
        <begin position="94"/>
        <end position="103"/>
    </location>
</feature>
<gene>
    <name evidence="2" type="ORF">sr12345</name>
</gene>
<evidence type="ECO:0000313" key="2">
    <source>
        <dbReference type="EMBL" id="CBQ70448.1"/>
    </source>
</evidence>
<dbReference type="eggNOG" id="ENOG502R4Z5">
    <property type="taxonomic scope" value="Eukaryota"/>
</dbReference>
<feature type="region of interest" description="Disordered" evidence="1">
    <location>
        <begin position="15"/>
        <end position="46"/>
    </location>
</feature>
<evidence type="ECO:0000313" key="3">
    <source>
        <dbReference type="Proteomes" id="UP000008867"/>
    </source>
</evidence>
<dbReference type="Proteomes" id="UP000008867">
    <property type="component" value="Chromosome 2"/>
</dbReference>